<feature type="region of interest" description="Disordered" evidence="1">
    <location>
        <begin position="1"/>
        <end position="54"/>
    </location>
</feature>
<protein>
    <submittedName>
        <fullName evidence="2">Uncharacterized protein</fullName>
    </submittedName>
</protein>
<feature type="region of interest" description="Disordered" evidence="1">
    <location>
        <begin position="83"/>
        <end position="109"/>
    </location>
</feature>
<reference evidence="3" key="1">
    <citation type="journal article" date="2019" name="Int. J. Syst. Evol. Microbiol.">
        <title>The Global Catalogue of Microorganisms (GCM) 10K type strain sequencing project: providing services to taxonomists for standard genome sequencing and annotation.</title>
        <authorList>
            <consortium name="The Broad Institute Genomics Platform"/>
            <consortium name="The Broad Institute Genome Sequencing Center for Infectious Disease"/>
            <person name="Wu L."/>
            <person name="Ma J."/>
        </authorList>
    </citation>
    <scope>NUCLEOTIDE SEQUENCE [LARGE SCALE GENOMIC DNA]</scope>
    <source>
        <strain evidence="3">JCM 17986</strain>
    </source>
</reference>
<evidence type="ECO:0000256" key="1">
    <source>
        <dbReference type="SAM" id="MobiDB-lite"/>
    </source>
</evidence>
<name>A0ABP9HHW9_9ACTN</name>
<accession>A0ABP9HHW9</accession>
<feature type="compositionally biased region" description="Low complexity" evidence="1">
    <location>
        <begin position="1"/>
        <end position="18"/>
    </location>
</feature>
<evidence type="ECO:0000313" key="3">
    <source>
        <dbReference type="Proteomes" id="UP001500466"/>
    </source>
</evidence>
<keyword evidence="3" id="KW-1185">Reference proteome</keyword>
<dbReference type="EMBL" id="BAABHS010000014">
    <property type="protein sequence ID" value="GAA4971088.1"/>
    <property type="molecule type" value="Genomic_DNA"/>
</dbReference>
<dbReference type="Proteomes" id="UP001500466">
    <property type="component" value="Unassembled WGS sequence"/>
</dbReference>
<organism evidence="2 3">
    <name type="scientific">Yinghuangia aomiensis</name>
    <dbReference type="NCBI Taxonomy" id="676205"/>
    <lineage>
        <taxon>Bacteria</taxon>
        <taxon>Bacillati</taxon>
        <taxon>Actinomycetota</taxon>
        <taxon>Actinomycetes</taxon>
        <taxon>Kitasatosporales</taxon>
        <taxon>Streptomycetaceae</taxon>
        <taxon>Yinghuangia</taxon>
    </lineage>
</organism>
<feature type="compositionally biased region" description="Polar residues" evidence="1">
    <location>
        <begin position="94"/>
        <end position="109"/>
    </location>
</feature>
<proteinExistence type="predicted"/>
<gene>
    <name evidence="2" type="ORF">GCM10023205_40980</name>
</gene>
<comment type="caution">
    <text evidence="2">The sequence shown here is derived from an EMBL/GenBank/DDBJ whole genome shotgun (WGS) entry which is preliminary data.</text>
</comment>
<evidence type="ECO:0000313" key="2">
    <source>
        <dbReference type="EMBL" id="GAA4971088.1"/>
    </source>
</evidence>
<sequence>MHPALLPGRPLGAAAPGKARPPEKSGSGLPATGRRGASKRNGSALFAEPHRTAPLLGAAATEVVRSRASWGDVVHVAMRTTVPAKGFPHGPTDAPTSAPTSGESALTGW</sequence>